<evidence type="ECO:0000256" key="1">
    <source>
        <dbReference type="SAM" id="MobiDB-lite"/>
    </source>
</evidence>
<dbReference type="PhylomeDB" id="A0A0G4GHL5"/>
<name>A0A0G4GHL5_9ALVE</name>
<dbReference type="AlphaFoldDB" id="A0A0G4GHL5"/>
<sequence>MFGGGSPFCCCAGNTVTKNELLVHARAVNPAPEAHAEGSPGLDSGSPPSEATPQLRFEAAESPAGNAEVRIDTTSSGAVAHSGNQLSEKKKLQSTIKEIAKDAVKGIRLELVDPETCDREDVSFSVDGKLKTVTVKATCPVARTVPSTRVTVDVTQFPLLSTIEHEGFFISLSFDAGGSAGSPKSHIILFSPSKELAHKVYIFLKVIKLSFGQNEGPPGPVMGSPAGLSSTSL</sequence>
<gene>
    <name evidence="2" type="ORF">Cvel_21912</name>
</gene>
<accession>A0A0G4GHL5</accession>
<evidence type="ECO:0000313" key="2">
    <source>
        <dbReference type="EMBL" id="CEM29224.1"/>
    </source>
</evidence>
<reference evidence="2" key="1">
    <citation type="submission" date="2014-11" db="EMBL/GenBank/DDBJ databases">
        <authorList>
            <person name="Otto D Thomas"/>
            <person name="Naeem Raeece"/>
        </authorList>
    </citation>
    <scope>NUCLEOTIDE SEQUENCE</scope>
</reference>
<proteinExistence type="predicted"/>
<feature type="compositionally biased region" description="Low complexity" evidence="1">
    <location>
        <begin position="38"/>
        <end position="49"/>
    </location>
</feature>
<dbReference type="VEuPathDB" id="CryptoDB:Cvel_21912"/>
<protein>
    <submittedName>
        <fullName evidence="2">Uncharacterized protein</fullName>
    </submittedName>
</protein>
<dbReference type="EMBL" id="CDMZ01001216">
    <property type="protein sequence ID" value="CEM29224.1"/>
    <property type="molecule type" value="Genomic_DNA"/>
</dbReference>
<organism evidence="2">
    <name type="scientific">Chromera velia CCMP2878</name>
    <dbReference type="NCBI Taxonomy" id="1169474"/>
    <lineage>
        <taxon>Eukaryota</taxon>
        <taxon>Sar</taxon>
        <taxon>Alveolata</taxon>
        <taxon>Colpodellida</taxon>
        <taxon>Chromeraceae</taxon>
        <taxon>Chromera</taxon>
    </lineage>
</organism>
<feature type="region of interest" description="Disordered" evidence="1">
    <location>
        <begin position="32"/>
        <end position="52"/>
    </location>
</feature>